<proteinExistence type="predicted"/>
<reference evidence="1 2" key="1">
    <citation type="submission" date="2021-06" db="EMBL/GenBank/DDBJ databases">
        <title>Caerostris extrusa draft genome.</title>
        <authorList>
            <person name="Kono N."/>
            <person name="Arakawa K."/>
        </authorList>
    </citation>
    <scope>NUCLEOTIDE SEQUENCE [LARGE SCALE GENOMIC DNA]</scope>
</reference>
<accession>A0AAV4WT27</accession>
<comment type="caution">
    <text evidence="1">The sequence shown here is derived from an EMBL/GenBank/DDBJ whole genome shotgun (WGS) entry which is preliminary data.</text>
</comment>
<keyword evidence="2" id="KW-1185">Reference proteome</keyword>
<dbReference type="Proteomes" id="UP001054945">
    <property type="component" value="Unassembled WGS sequence"/>
</dbReference>
<dbReference type="AlphaFoldDB" id="A0AAV4WT27"/>
<name>A0AAV4WT27_CAEEX</name>
<sequence>MERHGNASVDHPCEPNVPVERLVQRALLLTTKHYLFRHDVPHKKMKGLLFCTYTDNCFFCYTFQKRVCALRFLPSDYHQGLTTHAELQVVTYRKPANPLLPCLLDHQTLQSLSKRLLLK</sequence>
<gene>
    <name evidence="1" type="ORF">CEXT_224861</name>
</gene>
<protein>
    <submittedName>
        <fullName evidence="1">Uncharacterized protein</fullName>
    </submittedName>
</protein>
<evidence type="ECO:0000313" key="1">
    <source>
        <dbReference type="EMBL" id="GIY86017.1"/>
    </source>
</evidence>
<evidence type="ECO:0000313" key="2">
    <source>
        <dbReference type="Proteomes" id="UP001054945"/>
    </source>
</evidence>
<organism evidence="1 2">
    <name type="scientific">Caerostris extrusa</name>
    <name type="common">Bark spider</name>
    <name type="synonym">Caerostris bankana</name>
    <dbReference type="NCBI Taxonomy" id="172846"/>
    <lineage>
        <taxon>Eukaryota</taxon>
        <taxon>Metazoa</taxon>
        <taxon>Ecdysozoa</taxon>
        <taxon>Arthropoda</taxon>
        <taxon>Chelicerata</taxon>
        <taxon>Arachnida</taxon>
        <taxon>Araneae</taxon>
        <taxon>Araneomorphae</taxon>
        <taxon>Entelegynae</taxon>
        <taxon>Araneoidea</taxon>
        <taxon>Araneidae</taxon>
        <taxon>Caerostris</taxon>
    </lineage>
</organism>
<dbReference type="EMBL" id="BPLR01016728">
    <property type="protein sequence ID" value="GIY86017.1"/>
    <property type="molecule type" value="Genomic_DNA"/>
</dbReference>